<evidence type="ECO:0000313" key="1">
    <source>
        <dbReference type="EMBL" id="KAJ8616732.1"/>
    </source>
</evidence>
<reference evidence="1 2" key="1">
    <citation type="journal article" date="2022" name="Hortic Res">
        <title>A haplotype resolved chromosomal level avocado genome allows analysis of novel avocado genes.</title>
        <authorList>
            <person name="Nath O."/>
            <person name="Fletcher S.J."/>
            <person name="Hayward A."/>
            <person name="Shaw L.M."/>
            <person name="Masouleh A.K."/>
            <person name="Furtado A."/>
            <person name="Henry R.J."/>
            <person name="Mitter N."/>
        </authorList>
    </citation>
    <scope>NUCLEOTIDE SEQUENCE [LARGE SCALE GENOMIC DNA]</scope>
    <source>
        <strain evidence="2">cv. Hass</strain>
    </source>
</reference>
<dbReference type="Proteomes" id="UP001234297">
    <property type="component" value="Chromosome 12"/>
</dbReference>
<proteinExistence type="predicted"/>
<evidence type="ECO:0000313" key="2">
    <source>
        <dbReference type="Proteomes" id="UP001234297"/>
    </source>
</evidence>
<comment type="caution">
    <text evidence="1">The sequence shown here is derived from an EMBL/GenBank/DDBJ whole genome shotgun (WGS) entry which is preliminary data.</text>
</comment>
<organism evidence="1 2">
    <name type="scientific">Persea americana</name>
    <name type="common">Avocado</name>
    <dbReference type="NCBI Taxonomy" id="3435"/>
    <lineage>
        <taxon>Eukaryota</taxon>
        <taxon>Viridiplantae</taxon>
        <taxon>Streptophyta</taxon>
        <taxon>Embryophyta</taxon>
        <taxon>Tracheophyta</taxon>
        <taxon>Spermatophyta</taxon>
        <taxon>Magnoliopsida</taxon>
        <taxon>Magnoliidae</taxon>
        <taxon>Laurales</taxon>
        <taxon>Lauraceae</taxon>
        <taxon>Persea</taxon>
    </lineage>
</organism>
<dbReference type="EMBL" id="CM056820">
    <property type="protein sequence ID" value="KAJ8616732.1"/>
    <property type="molecule type" value="Genomic_DNA"/>
</dbReference>
<protein>
    <submittedName>
        <fullName evidence="1">Uncharacterized protein</fullName>
    </submittedName>
</protein>
<sequence>MQPQPINLRIPRNNIRTRNSLKTPASDHEIVSEGAAVVVAVEEELGMVYVGGRARRDCKGGREIGEGEGMAKEVEFDELGMDLGEFVGVSAEL</sequence>
<keyword evidence="2" id="KW-1185">Reference proteome</keyword>
<gene>
    <name evidence="1" type="ORF">MRB53_036104</name>
</gene>
<accession>A0ACC2K6U6</accession>
<name>A0ACC2K6U6_PERAE</name>